<evidence type="ECO:0000313" key="2">
    <source>
        <dbReference type="EMBL" id="MDO5977177.1"/>
    </source>
</evidence>
<accession>A0ABT8WVH2</accession>
<dbReference type="EMBL" id="JAUOEL010000013">
    <property type="protein sequence ID" value="MDO5977177.1"/>
    <property type="molecule type" value="Genomic_DNA"/>
</dbReference>
<feature type="transmembrane region" description="Helical" evidence="1">
    <location>
        <begin position="20"/>
        <end position="40"/>
    </location>
</feature>
<evidence type="ECO:0008006" key="4">
    <source>
        <dbReference type="Google" id="ProtNLM"/>
    </source>
</evidence>
<keyword evidence="1" id="KW-0472">Membrane</keyword>
<protein>
    <recommendedName>
        <fullName evidence="4">Lactobin A/cerein 7B family class IIb bacteriocin</fullName>
    </recommendedName>
</protein>
<proteinExistence type="predicted"/>
<comment type="caution">
    <text evidence="2">The sequence shown here is derived from an EMBL/GenBank/DDBJ whole genome shotgun (WGS) entry which is preliminary data.</text>
</comment>
<dbReference type="RefSeq" id="WP_303304505.1">
    <property type="nucleotide sequence ID" value="NZ_BAABDA010000058.1"/>
</dbReference>
<organism evidence="2 3">
    <name type="scientific">Flavivirga jejuensis</name>
    <dbReference type="NCBI Taxonomy" id="870487"/>
    <lineage>
        <taxon>Bacteria</taxon>
        <taxon>Pseudomonadati</taxon>
        <taxon>Bacteroidota</taxon>
        <taxon>Flavobacteriia</taxon>
        <taxon>Flavobacteriales</taxon>
        <taxon>Flavobacteriaceae</taxon>
        <taxon>Flavivirga</taxon>
    </lineage>
</organism>
<keyword evidence="3" id="KW-1185">Reference proteome</keyword>
<evidence type="ECO:0000313" key="3">
    <source>
        <dbReference type="Proteomes" id="UP001176806"/>
    </source>
</evidence>
<name>A0ABT8WVH2_9FLAO</name>
<evidence type="ECO:0000256" key="1">
    <source>
        <dbReference type="SAM" id="Phobius"/>
    </source>
</evidence>
<sequence length="50" mass="5535">MKNVENFGVQEMNAKQVKKCNGGIIVEINILFGLMLYGAYTKGYNDGYSA</sequence>
<dbReference type="Proteomes" id="UP001176806">
    <property type="component" value="Unassembled WGS sequence"/>
</dbReference>
<reference evidence="2" key="1">
    <citation type="submission" date="2023-07" db="EMBL/GenBank/DDBJ databases">
        <title>Two novel species in the genus Flavivirga.</title>
        <authorList>
            <person name="Kwon K."/>
        </authorList>
    </citation>
    <scope>NUCLEOTIDE SEQUENCE</scope>
    <source>
        <strain evidence="2">KACC 14158</strain>
    </source>
</reference>
<gene>
    <name evidence="2" type="ORF">Q4Q40_23525</name>
</gene>
<keyword evidence="1" id="KW-1133">Transmembrane helix</keyword>
<keyword evidence="1" id="KW-0812">Transmembrane</keyword>